<evidence type="ECO:0000313" key="4">
    <source>
        <dbReference type="Proteomes" id="UP001589867"/>
    </source>
</evidence>
<dbReference type="PRINTS" id="PR00081">
    <property type="entry name" value="GDHRDH"/>
</dbReference>
<dbReference type="SUPFAM" id="SSF51735">
    <property type="entry name" value="NAD(P)-binding Rossmann-fold domains"/>
    <property type="match status" value="1"/>
</dbReference>
<dbReference type="Gene3D" id="3.40.50.720">
    <property type="entry name" value="NAD(P)-binding Rossmann-like Domain"/>
    <property type="match status" value="1"/>
</dbReference>
<sequence length="279" mass="29057">MRAPPTREGYTVDGAGAAALRLAGAVTVVTGGGSGIGAALARRFAERGAVVVVNDLDTDAARGVAERVGGVALSGDAGDPAAVGQLVATVWERYGGIDLFCANAGVAADEATGDPDAAWELSWRVNVMAHVYAARALLPRWLAAGRGRLLVTASAAGLLTMLGGAPYAVTKHAAIGYAEWLRATYHHRGITVQALCPQGVRTPMLDRAGRAGALLEEGAIGAEEVADRVEEALAGDRFLVLPHAEVAEHYRRRATDPDRWLRAMNGIQRSLESSDQGTT</sequence>
<proteinExistence type="inferred from homology"/>
<name>A0ABV6MGS9_9ACTN</name>
<keyword evidence="2 3" id="KW-0560">Oxidoreductase</keyword>
<accession>A0ABV6MGS9</accession>
<comment type="similarity">
    <text evidence="1">Belongs to the short-chain dehydrogenases/reductases (SDR) family.</text>
</comment>
<evidence type="ECO:0000256" key="2">
    <source>
        <dbReference type="ARBA" id="ARBA00023002"/>
    </source>
</evidence>
<dbReference type="Pfam" id="PF00106">
    <property type="entry name" value="adh_short"/>
    <property type="match status" value="1"/>
</dbReference>
<dbReference type="RefSeq" id="WP_377262162.1">
    <property type="nucleotide sequence ID" value="NZ_JBHLUH010000094.1"/>
</dbReference>
<evidence type="ECO:0000256" key="1">
    <source>
        <dbReference type="ARBA" id="ARBA00006484"/>
    </source>
</evidence>
<dbReference type="PANTHER" id="PTHR43669">
    <property type="entry name" value="5-KETO-D-GLUCONATE 5-REDUCTASE"/>
    <property type="match status" value="1"/>
</dbReference>
<protein>
    <submittedName>
        <fullName evidence="3">SDR family NAD(P)-dependent oxidoreductase</fullName>
        <ecNumber evidence="3">1.-.-.-</ecNumber>
    </submittedName>
</protein>
<gene>
    <name evidence="3" type="ORF">ACFFIA_40675</name>
</gene>
<evidence type="ECO:0000313" key="3">
    <source>
        <dbReference type="EMBL" id="MFC0533936.1"/>
    </source>
</evidence>
<dbReference type="InterPro" id="IPR020904">
    <property type="entry name" value="Sc_DH/Rdtase_CS"/>
</dbReference>
<dbReference type="InterPro" id="IPR002347">
    <property type="entry name" value="SDR_fam"/>
</dbReference>
<organism evidence="3 4">
    <name type="scientific">Phytohabitans kaempferiae</name>
    <dbReference type="NCBI Taxonomy" id="1620943"/>
    <lineage>
        <taxon>Bacteria</taxon>
        <taxon>Bacillati</taxon>
        <taxon>Actinomycetota</taxon>
        <taxon>Actinomycetes</taxon>
        <taxon>Micromonosporales</taxon>
        <taxon>Micromonosporaceae</taxon>
    </lineage>
</organism>
<reference evidence="3 4" key="1">
    <citation type="submission" date="2024-09" db="EMBL/GenBank/DDBJ databases">
        <authorList>
            <person name="Sun Q."/>
            <person name="Mori K."/>
        </authorList>
    </citation>
    <scope>NUCLEOTIDE SEQUENCE [LARGE SCALE GENOMIC DNA]</scope>
    <source>
        <strain evidence="3 4">TBRC 3947</strain>
    </source>
</reference>
<dbReference type="PROSITE" id="PS00061">
    <property type="entry name" value="ADH_SHORT"/>
    <property type="match status" value="1"/>
</dbReference>
<dbReference type="InterPro" id="IPR036291">
    <property type="entry name" value="NAD(P)-bd_dom_sf"/>
</dbReference>
<dbReference type="GO" id="GO:0016491">
    <property type="term" value="F:oxidoreductase activity"/>
    <property type="evidence" value="ECO:0007669"/>
    <property type="project" value="UniProtKB-KW"/>
</dbReference>
<dbReference type="Proteomes" id="UP001589867">
    <property type="component" value="Unassembled WGS sequence"/>
</dbReference>
<dbReference type="PANTHER" id="PTHR43669:SF3">
    <property type="entry name" value="ALCOHOL DEHYDROGENASE, PUTATIVE (AFU_ORTHOLOGUE AFUA_3G03445)-RELATED"/>
    <property type="match status" value="1"/>
</dbReference>
<dbReference type="EC" id="1.-.-.-" evidence="3"/>
<comment type="caution">
    <text evidence="3">The sequence shown here is derived from an EMBL/GenBank/DDBJ whole genome shotgun (WGS) entry which is preliminary data.</text>
</comment>
<keyword evidence="4" id="KW-1185">Reference proteome</keyword>
<dbReference type="CDD" id="cd05233">
    <property type="entry name" value="SDR_c"/>
    <property type="match status" value="1"/>
</dbReference>
<dbReference type="EMBL" id="JBHLUH010000094">
    <property type="protein sequence ID" value="MFC0533936.1"/>
    <property type="molecule type" value="Genomic_DNA"/>
</dbReference>